<evidence type="ECO:0000259" key="2">
    <source>
        <dbReference type="Pfam" id="PF17390"/>
    </source>
</evidence>
<dbReference type="AlphaFoldDB" id="A0A415K316"/>
<dbReference type="InterPro" id="IPR012341">
    <property type="entry name" value="6hp_glycosidase-like_sf"/>
</dbReference>
<dbReference type="Pfam" id="PF17390">
    <property type="entry name" value="Bac_rhamnosid_C"/>
    <property type="match status" value="1"/>
</dbReference>
<dbReference type="Pfam" id="PF17389">
    <property type="entry name" value="Bac_rhamnosid6H"/>
    <property type="match status" value="1"/>
</dbReference>
<comment type="caution">
    <text evidence="3">The sequence shown here is derived from an EMBL/GenBank/DDBJ whole genome shotgun (WGS) entry which is preliminary data.</text>
</comment>
<dbReference type="GO" id="GO:0005975">
    <property type="term" value="P:carbohydrate metabolic process"/>
    <property type="evidence" value="ECO:0007669"/>
    <property type="project" value="InterPro"/>
</dbReference>
<dbReference type="SUPFAM" id="SSF48208">
    <property type="entry name" value="Six-hairpin glycosidases"/>
    <property type="match status" value="1"/>
</dbReference>
<evidence type="ECO:0000313" key="3">
    <source>
        <dbReference type="EMBL" id="RHL30570.1"/>
    </source>
</evidence>
<dbReference type="InterPro" id="IPR008928">
    <property type="entry name" value="6-hairpin_glycosidase_sf"/>
</dbReference>
<dbReference type="RefSeq" id="WP_118419766.1">
    <property type="nucleotide sequence ID" value="NZ_QROO01000069.1"/>
</dbReference>
<dbReference type="Gene3D" id="2.60.420.10">
    <property type="entry name" value="Maltose phosphorylase, domain 3"/>
    <property type="match status" value="1"/>
</dbReference>
<organism evidence="3 4">
    <name type="scientific">Bacteroides xylanisolvens</name>
    <dbReference type="NCBI Taxonomy" id="371601"/>
    <lineage>
        <taxon>Bacteria</taxon>
        <taxon>Pseudomonadati</taxon>
        <taxon>Bacteroidota</taxon>
        <taxon>Bacteroidia</taxon>
        <taxon>Bacteroidales</taxon>
        <taxon>Bacteroidaceae</taxon>
        <taxon>Bacteroides</taxon>
    </lineage>
</organism>
<dbReference type="Proteomes" id="UP000284495">
    <property type="component" value="Unassembled WGS sequence"/>
</dbReference>
<dbReference type="InterPro" id="IPR035398">
    <property type="entry name" value="Bac_rhamnosid_C"/>
</dbReference>
<dbReference type="PANTHER" id="PTHR34987:SF6">
    <property type="entry name" value="ALPHA-L-RHAMNOSIDASE SIX-HAIRPIN GLYCOSIDASE DOMAIN-CONTAINING PROTEIN"/>
    <property type="match status" value="1"/>
</dbReference>
<proteinExistence type="predicted"/>
<protein>
    <submittedName>
        <fullName evidence="3">Alpha-L-rhamnosidase</fullName>
    </submittedName>
</protein>
<feature type="domain" description="Alpha-L-rhamnosidase six-hairpin glycosidase" evidence="1">
    <location>
        <begin position="192"/>
        <end position="531"/>
    </location>
</feature>
<sequence>MEKLIRYKKTSYIIVLISFLFHVVTSFAQQRDSRVREYLSPTRIVWQQESQLIQGAEYLLRPGHGQTNLVNNELCKLSSTEQKHPAILFDFGKELQGGLQIVTGMPDSHAPVTIRVRLGESVSEAMCDIDEVNGATNDHAMRDFVISVPWLGVLEVGNSGFRFARIDLLDDSAELHLKEIRAISVYQDIPYKGSFRCNDERLNRIWQTGAYTVHLNMQEYIWDGIKRDRLVWIGDLHPEVMTVNTVFGYNEVIPKSIDLIRDSTPLPRWMTMCTYSLWWILIQRDWYLYQGNLDYLKEQKSYLCDLLQLIMTRIGEDGLEKFNDDEGRFLDWPSCENPLAINAGVQALVIQAMKAGYELCSVLGEDMLATKCEAVRRKMVNAAPKIIKPFLKSGMAPDAPGQKQAASLLALTGLISPKEANQKYLSVNGGHGFSTFYGYYMLQAMAAAGNYQGAIDVIRQYWGAMIDLGATTFWEDFNLDWLPDASRIDELVATGKKDIHRDYGDHCYKGFRHSLCHGWSSGPTSWLSEHVLGVQVVEPGCRVVRITPHLGDLEWVEGTFPTPYGQIVIRHEKGADAKVRSRIDAPSEVKVLQ</sequence>
<dbReference type="EMBL" id="QROO01000069">
    <property type="protein sequence ID" value="RHL30570.1"/>
    <property type="molecule type" value="Genomic_DNA"/>
</dbReference>
<accession>A0A415K316</accession>
<gene>
    <name evidence="3" type="ORF">DW027_27250</name>
</gene>
<evidence type="ECO:0000313" key="4">
    <source>
        <dbReference type="Proteomes" id="UP000284495"/>
    </source>
</evidence>
<dbReference type="Gene3D" id="1.50.10.10">
    <property type="match status" value="1"/>
</dbReference>
<dbReference type="InterPro" id="IPR035396">
    <property type="entry name" value="Bac_rhamnosid6H"/>
</dbReference>
<feature type="domain" description="Alpha-L-rhamnosidase C-terminal" evidence="2">
    <location>
        <begin position="533"/>
        <end position="590"/>
    </location>
</feature>
<evidence type="ECO:0000259" key="1">
    <source>
        <dbReference type="Pfam" id="PF17389"/>
    </source>
</evidence>
<reference evidence="3 4" key="1">
    <citation type="submission" date="2018-08" db="EMBL/GenBank/DDBJ databases">
        <title>A genome reference for cultivated species of the human gut microbiota.</title>
        <authorList>
            <person name="Zou Y."/>
            <person name="Xue W."/>
            <person name="Luo G."/>
        </authorList>
    </citation>
    <scope>NUCLEOTIDE SEQUENCE [LARGE SCALE GENOMIC DNA]</scope>
    <source>
        <strain evidence="3 4">AF38-2</strain>
    </source>
</reference>
<name>A0A415K316_9BACE</name>
<dbReference type="PANTHER" id="PTHR34987">
    <property type="entry name" value="C, PUTATIVE (AFU_ORTHOLOGUE AFUA_3G02880)-RELATED"/>
    <property type="match status" value="1"/>
</dbReference>